<dbReference type="InParanoid" id="A0A7E5W0R0"/>
<dbReference type="Pfam" id="PF00579">
    <property type="entry name" value="tRNA-synt_1b"/>
    <property type="match status" value="1"/>
</dbReference>
<dbReference type="AlphaFoldDB" id="A0A7E5W0R0"/>
<evidence type="ECO:0000256" key="9">
    <source>
        <dbReference type="ARBA" id="ARBA00030268"/>
    </source>
</evidence>
<evidence type="ECO:0000256" key="8">
    <source>
        <dbReference type="ARBA" id="ARBA00023146"/>
    </source>
</evidence>
<keyword evidence="13" id="KW-1185">Reference proteome</keyword>
<dbReference type="InterPro" id="IPR002305">
    <property type="entry name" value="aa-tRNA-synth_Ic"/>
</dbReference>
<evidence type="ECO:0000256" key="4">
    <source>
        <dbReference type="ARBA" id="ARBA00022598"/>
    </source>
</evidence>
<comment type="subcellular location">
    <subcellularLocation>
        <location evidence="1">Mitochondrion</location>
    </subcellularLocation>
</comment>
<evidence type="ECO:0000256" key="6">
    <source>
        <dbReference type="ARBA" id="ARBA00022840"/>
    </source>
</evidence>
<dbReference type="InterPro" id="IPR014729">
    <property type="entry name" value="Rossmann-like_a/b/a_fold"/>
</dbReference>
<dbReference type="NCBIfam" id="TIGR00233">
    <property type="entry name" value="trpS"/>
    <property type="match status" value="1"/>
</dbReference>
<dbReference type="KEGG" id="tnl:113498389"/>
<evidence type="ECO:0000313" key="13">
    <source>
        <dbReference type="Proteomes" id="UP000322000"/>
    </source>
</evidence>
<dbReference type="FunFam" id="1.10.240.10:FF:000002">
    <property type="entry name" value="Tryptophan--tRNA ligase"/>
    <property type="match status" value="1"/>
</dbReference>
<dbReference type="EC" id="6.1.1.2" evidence="3"/>
<evidence type="ECO:0000256" key="2">
    <source>
        <dbReference type="ARBA" id="ARBA00005594"/>
    </source>
</evidence>
<comment type="catalytic activity">
    <reaction evidence="10">
        <text>tRNA(Trp) + L-tryptophan + ATP = L-tryptophyl-tRNA(Trp) + AMP + diphosphate + H(+)</text>
        <dbReference type="Rhea" id="RHEA:24080"/>
        <dbReference type="Rhea" id="RHEA-COMP:9671"/>
        <dbReference type="Rhea" id="RHEA-COMP:9705"/>
        <dbReference type="ChEBI" id="CHEBI:15378"/>
        <dbReference type="ChEBI" id="CHEBI:30616"/>
        <dbReference type="ChEBI" id="CHEBI:33019"/>
        <dbReference type="ChEBI" id="CHEBI:57912"/>
        <dbReference type="ChEBI" id="CHEBI:78442"/>
        <dbReference type="ChEBI" id="CHEBI:78535"/>
        <dbReference type="ChEBI" id="CHEBI:456215"/>
        <dbReference type="EC" id="6.1.1.2"/>
    </reaction>
</comment>
<evidence type="ECO:0000256" key="12">
    <source>
        <dbReference type="SAM" id="MobiDB-lite"/>
    </source>
</evidence>
<dbReference type="GO" id="GO:0004830">
    <property type="term" value="F:tryptophan-tRNA ligase activity"/>
    <property type="evidence" value="ECO:0007669"/>
    <property type="project" value="UniProtKB-EC"/>
</dbReference>
<dbReference type="InterPro" id="IPR050203">
    <property type="entry name" value="Trp-tRNA_synthetase"/>
</dbReference>
<organism evidence="13 14">
    <name type="scientific">Trichoplusia ni</name>
    <name type="common">Cabbage looper</name>
    <dbReference type="NCBI Taxonomy" id="7111"/>
    <lineage>
        <taxon>Eukaryota</taxon>
        <taxon>Metazoa</taxon>
        <taxon>Ecdysozoa</taxon>
        <taxon>Arthropoda</taxon>
        <taxon>Hexapoda</taxon>
        <taxon>Insecta</taxon>
        <taxon>Pterygota</taxon>
        <taxon>Neoptera</taxon>
        <taxon>Endopterygota</taxon>
        <taxon>Lepidoptera</taxon>
        <taxon>Glossata</taxon>
        <taxon>Ditrysia</taxon>
        <taxon>Noctuoidea</taxon>
        <taxon>Noctuidae</taxon>
        <taxon>Plusiinae</taxon>
        <taxon>Trichoplusia</taxon>
    </lineage>
</organism>
<accession>A0A7E5W0R0</accession>
<evidence type="ECO:0000256" key="5">
    <source>
        <dbReference type="ARBA" id="ARBA00022741"/>
    </source>
</evidence>
<dbReference type="RefSeq" id="XP_026734194.1">
    <property type="nucleotide sequence ID" value="XM_026878393.1"/>
</dbReference>
<proteinExistence type="inferred from homology"/>
<gene>
    <name evidence="14" type="primary">LOC113498389</name>
</gene>
<keyword evidence="8 11" id="KW-0030">Aminoacyl-tRNA synthetase</keyword>
<feature type="compositionally biased region" description="Basic and acidic residues" evidence="12">
    <location>
        <begin position="230"/>
        <end position="248"/>
    </location>
</feature>
<comment type="similarity">
    <text evidence="2 11">Belongs to the class-I aminoacyl-tRNA synthetase family.</text>
</comment>
<dbReference type="InterPro" id="IPR002306">
    <property type="entry name" value="Trp-tRNA-ligase"/>
</dbReference>
<keyword evidence="4 11" id="KW-0436">Ligase</keyword>
<evidence type="ECO:0000313" key="14">
    <source>
        <dbReference type="RefSeq" id="XP_026734194.1"/>
    </source>
</evidence>
<dbReference type="SUPFAM" id="SSF52374">
    <property type="entry name" value="Nucleotidylyl transferase"/>
    <property type="match status" value="1"/>
</dbReference>
<sequence length="373" mass="41737">MSLLFTKLSNIQCYRCTRNMFFSRISRYCTNKTGSDSTSRKEEWPRRVVTGLQPTGSLHIGNYFGAVRRCVRLQEQGEDLMIFIADLHALTTHQDPSELQDNVLELTACLLASGIDPSRSILFLQSAVARHSELCWLLTCLATHARLAHLPQYKEKAARMKEVPLGLLLYPVLQAADVLLYGATHVPVGADQLQHLQVASQLVRTFTHRYGPAFPTPKPMLSDDCSERLRSLRDPSKKMSKSDTDPKSRILMTDSDETIELKIRKAVTDFTPQVTYEPDTRPGVSNLVAIHCLAEDKLPEEVVEEADGLSTAQYKRVVAAALQRAVGPVRDRARELRAQPDLLRDVLRHGAARARPRADEAYGRAARLVGLAR</sequence>
<dbReference type="GO" id="GO:0005759">
    <property type="term" value="C:mitochondrial matrix"/>
    <property type="evidence" value="ECO:0007669"/>
    <property type="project" value="TreeGrafter"/>
</dbReference>
<dbReference type="InterPro" id="IPR001412">
    <property type="entry name" value="aa-tRNA-synth_I_CS"/>
</dbReference>
<evidence type="ECO:0000256" key="3">
    <source>
        <dbReference type="ARBA" id="ARBA00013161"/>
    </source>
</evidence>
<keyword evidence="7 11" id="KW-0648">Protein biosynthesis</keyword>
<dbReference type="CDD" id="cd00806">
    <property type="entry name" value="TrpRS_core"/>
    <property type="match status" value="1"/>
</dbReference>
<evidence type="ECO:0000256" key="7">
    <source>
        <dbReference type="ARBA" id="ARBA00022917"/>
    </source>
</evidence>
<dbReference type="PRINTS" id="PR01039">
    <property type="entry name" value="TRNASYNTHTRP"/>
</dbReference>
<dbReference type="Proteomes" id="UP000322000">
    <property type="component" value="Chromosome 1"/>
</dbReference>
<name>A0A7E5W0R0_TRINI</name>
<dbReference type="InterPro" id="IPR024109">
    <property type="entry name" value="Trp-tRNA-ligase_bac-type"/>
</dbReference>
<evidence type="ECO:0000256" key="10">
    <source>
        <dbReference type="ARBA" id="ARBA00049929"/>
    </source>
</evidence>
<reference evidence="14" key="1">
    <citation type="submission" date="2025-08" db="UniProtKB">
        <authorList>
            <consortium name="RefSeq"/>
        </authorList>
    </citation>
    <scope>IDENTIFICATION</scope>
</reference>
<dbReference type="HAMAP" id="MF_00140_B">
    <property type="entry name" value="Trp_tRNA_synth_B"/>
    <property type="match status" value="1"/>
</dbReference>
<dbReference type="CTD" id="39989"/>
<dbReference type="GO" id="GO:0070183">
    <property type="term" value="P:mitochondrial tryptophanyl-tRNA aminoacylation"/>
    <property type="evidence" value="ECO:0007669"/>
    <property type="project" value="TreeGrafter"/>
</dbReference>
<dbReference type="Gene3D" id="1.10.240.10">
    <property type="entry name" value="Tyrosyl-Transfer RNA Synthetase"/>
    <property type="match status" value="1"/>
</dbReference>
<protein>
    <recommendedName>
        <fullName evidence="3">tryptophan--tRNA ligase</fullName>
        <ecNumber evidence="3">6.1.1.2</ecNumber>
    </recommendedName>
    <alternativeName>
        <fullName evidence="9">Tryptophanyl-tRNA synthetase</fullName>
    </alternativeName>
</protein>
<evidence type="ECO:0000256" key="11">
    <source>
        <dbReference type="RuleBase" id="RU363036"/>
    </source>
</evidence>
<dbReference type="PROSITE" id="PS00178">
    <property type="entry name" value="AA_TRNA_LIGASE_I"/>
    <property type="match status" value="1"/>
</dbReference>
<dbReference type="FunCoup" id="A0A7E5W0R0">
    <property type="interactions" value="252"/>
</dbReference>
<dbReference type="GeneID" id="113498389"/>
<dbReference type="PANTHER" id="PTHR43766:SF1">
    <property type="entry name" value="TRYPTOPHAN--TRNA LIGASE, MITOCHONDRIAL"/>
    <property type="match status" value="1"/>
</dbReference>
<dbReference type="PANTHER" id="PTHR43766">
    <property type="entry name" value="TRYPTOPHAN--TRNA LIGASE, MITOCHONDRIAL"/>
    <property type="match status" value="1"/>
</dbReference>
<keyword evidence="5 11" id="KW-0547">Nucleotide-binding</keyword>
<dbReference type="OrthoDB" id="15808at2759"/>
<dbReference type="Gene3D" id="3.40.50.620">
    <property type="entry name" value="HUPs"/>
    <property type="match status" value="1"/>
</dbReference>
<keyword evidence="6 11" id="KW-0067">ATP-binding</keyword>
<evidence type="ECO:0000256" key="1">
    <source>
        <dbReference type="ARBA" id="ARBA00004173"/>
    </source>
</evidence>
<feature type="region of interest" description="Disordered" evidence="12">
    <location>
        <begin position="230"/>
        <end position="249"/>
    </location>
</feature>
<dbReference type="GO" id="GO:0005524">
    <property type="term" value="F:ATP binding"/>
    <property type="evidence" value="ECO:0007669"/>
    <property type="project" value="UniProtKB-KW"/>
</dbReference>